<feature type="transmembrane region" description="Helical" evidence="7">
    <location>
        <begin position="88"/>
        <end position="107"/>
    </location>
</feature>
<dbReference type="PANTHER" id="PTHR10165:SF84">
    <property type="entry name" value="PHOSPHATIDIC ACID PHOSPHATASE BETA"/>
    <property type="match status" value="1"/>
</dbReference>
<feature type="compositionally biased region" description="Gly residues" evidence="6">
    <location>
        <begin position="359"/>
        <end position="370"/>
    </location>
</feature>
<dbReference type="AlphaFoldDB" id="A0AAN9UAU6"/>
<feature type="transmembrane region" description="Helical" evidence="7">
    <location>
        <begin position="292"/>
        <end position="309"/>
    </location>
</feature>
<comment type="subcellular location">
    <subcellularLocation>
        <location evidence="1">Membrane</location>
        <topology evidence="1">Multi-pass membrane protein</topology>
    </subcellularLocation>
</comment>
<dbReference type="PANTHER" id="PTHR10165">
    <property type="entry name" value="LIPID PHOSPHATE PHOSPHATASE"/>
    <property type="match status" value="1"/>
</dbReference>
<dbReference type="Gene3D" id="1.20.144.10">
    <property type="entry name" value="Phosphatidic acid phosphatase type 2/haloperoxidase"/>
    <property type="match status" value="1"/>
</dbReference>
<evidence type="ECO:0000256" key="5">
    <source>
        <dbReference type="ARBA" id="ARBA00023136"/>
    </source>
</evidence>
<feature type="region of interest" description="Disordered" evidence="6">
    <location>
        <begin position="330"/>
        <end position="370"/>
    </location>
</feature>
<organism evidence="9 10">
    <name type="scientific">Diatrype stigma</name>
    <dbReference type="NCBI Taxonomy" id="117547"/>
    <lineage>
        <taxon>Eukaryota</taxon>
        <taxon>Fungi</taxon>
        <taxon>Dikarya</taxon>
        <taxon>Ascomycota</taxon>
        <taxon>Pezizomycotina</taxon>
        <taxon>Sordariomycetes</taxon>
        <taxon>Xylariomycetidae</taxon>
        <taxon>Xylariales</taxon>
        <taxon>Diatrypaceae</taxon>
        <taxon>Diatrype</taxon>
    </lineage>
</organism>
<dbReference type="GO" id="GO:0016020">
    <property type="term" value="C:membrane"/>
    <property type="evidence" value="ECO:0007669"/>
    <property type="project" value="UniProtKB-SubCell"/>
</dbReference>
<dbReference type="GO" id="GO:0008195">
    <property type="term" value="F:phosphatidate phosphatase activity"/>
    <property type="evidence" value="ECO:0007669"/>
    <property type="project" value="TreeGrafter"/>
</dbReference>
<evidence type="ECO:0000256" key="7">
    <source>
        <dbReference type="SAM" id="Phobius"/>
    </source>
</evidence>
<dbReference type="Pfam" id="PF01569">
    <property type="entry name" value="PAP2"/>
    <property type="match status" value="1"/>
</dbReference>
<feature type="transmembrane region" description="Helical" evidence="7">
    <location>
        <begin position="119"/>
        <end position="142"/>
    </location>
</feature>
<dbReference type="GO" id="GO:0046839">
    <property type="term" value="P:phospholipid dephosphorylation"/>
    <property type="evidence" value="ECO:0007669"/>
    <property type="project" value="TreeGrafter"/>
</dbReference>
<dbReference type="InterPro" id="IPR036938">
    <property type="entry name" value="PAP2/HPO_sf"/>
</dbReference>
<keyword evidence="10" id="KW-1185">Reference proteome</keyword>
<evidence type="ECO:0000259" key="8">
    <source>
        <dbReference type="SMART" id="SM00014"/>
    </source>
</evidence>
<accession>A0AAN9UAU6</accession>
<dbReference type="GO" id="GO:0006644">
    <property type="term" value="P:phospholipid metabolic process"/>
    <property type="evidence" value="ECO:0007669"/>
    <property type="project" value="InterPro"/>
</dbReference>
<name>A0AAN9UAU6_9PEZI</name>
<sequence>MLPAATPQPYSLARRPSSFGYWLRLALADILSLLALGGAALAFAVQPPARTPLFPLIPVPTSTSDSNRWAAPDPQYAYPWQTRTVPSWAAGVLAVGAPAAVALLLPLARPRRLSCSRFWDAEAALFGAATAVLAASVLQAAVKWAVGGAYLRPHFYDRCRPDPSLLLLRSPADGVSGGKEVVRGTGTGTGYMGIMYTTEICTRGRDGGGDDADLRDAASSFPSGHAASVFAGMLFLALYLNAKLKVLGPGGGGLGAGMGVGIVALLLPLLAACLVCASLAADHSHHGRDLVAGAAIGALCALVAFRARYAALWDYRYNHVPLNRTRAYGYGNSGGDGDEEDGGDDGGVEEEREERPGGRPMGREGGLLPA</sequence>
<feature type="compositionally biased region" description="Acidic residues" evidence="6">
    <location>
        <begin position="336"/>
        <end position="352"/>
    </location>
</feature>
<keyword evidence="3 7" id="KW-0812">Transmembrane</keyword>
<proteinExistence type="inferred from homology"/>
<dbReference type="InterPro" id="IPR000326">
    <property type="entry name" value="PAP2/HPO"/>
</dbReference>
<evidence type="ECO:0000256" key="2">
    <source>
        <dbReference type="ARBA" id="ARBA00008816"/>
    </source>
</evidence>
<feature type="transmembrane region" description="Helical" evidence="7">
    <location>
        <begin position="224"/>
        <end position="242"/>
    </location>
</feature>
<protein>
    <recommendedName>
        <fullName evidence="8">Phosphatidic acid phosphatase type 2/haloperoxidase domain-containing protein</fullName>
    </recommendedName>
</protein>
<gene>
    <name evidence="9" type="ORF">SLS62_010109</name>
</gene>
<feature type="transmembrane region" description="Helical" evidence="7">
    <location>
        <begin position="254"/>
        <end position="280"/>
    </location>
</feature>
<evidence type="ECO:0000256" key="1">
    <source>
        <dbReference type="ARBA" id="ARBA00004141"/>
    </source>
</evidence>
<dbReference type="SUPFAM" id="SSF48317">
    <property type="entry name" value="Acid phosphatase/Vanadium-dependent haloperoxidase"/>
    <property type="match status" value="1"/>
</dbReference>
<reference evidence="9 10" key="1">
    <citation type="submission" date="2024-02" db="EMBL/GenBank/DDBJ databases">
        <title>De novo assembly and annotation of 12 fungi associated with fruit tree decline syndrome in Ontario, Canada.</title>
        <authorList>
            <person name="Sulman M."/>
            <person name="Ellouze W."/>
            <person name="Ilyukhin E."/>
        </authorList>
    </citation>
    <scope>NUCLEOTIDE SEQUENCE [LARGE SCALE GENOMIC DNA]</scope>
    <source>
        <strain evidence="9 10">M11/M66-122</strain>
    </source>
</reference>
<evidence type="ECO:0000256" key="6">
    <source>
        <dbReference type="SAM" id="MobiDB-lite"/>
    </source>
</evidence>
<feature type="domain" description="Phosphatidic acid phosphatase type 2/haloperoxidase" evidence="8">
    <location>
        <begin position="182"/>
        <end position="305"/>
    </location>
</feature>
<keyword evidence="5 7" id="KW-0472">Membrane</keyword>
<dbReference type="InterPro" id="IPR043216">
    <property type="entry name" value="PAP-like"/>
</dbReference>
<evidence type="ECO:0000313" key="10">
    <source>
        <dbReference type="Proteomes" id="UP001320420"/>
    </source>
</evidence>
<dbReference type="Proteomes" id="UP001320420">
    <property type="component" value="Unassembled WGS sequence"/>
</dbReference>
<evidence type="ECO:0000313" key="9">
    <source>
        <dbReference type="EMBL" id="KAK7744690.1"/>
    </source>
</evidence>
<evidence type="ECO:0000256" key="4">
    <source>
        <dbReference type="ARBA" id="ARBA00022989"/>
    </source>
</evidence>
<dbReference type="SMART" id="SM00014">
    <property type="entry name" value="acidPPc"/>
    <property type="match status" value="1"/>
</dbReference>
<evidence type="ECO:0000256" key="3">
    <source>
        <dbReference type="ARBA" id="ARBA00022692"/>
    </source>
</evidence>
<comment type="caution">
    <text evidence="9">The sequence shown here is derived from an EMBL/GenBank/DDBJ whole genome shotgun (WGS) entry which is preliminary data.</text>
</comment>
<comment type="similarity">
    <text evidence="2">Belongs to the PA-phosphatase related phosphoesterase family.</text>
</comment>
<feature type="transmembrane region" description="Helical" evidence="7">
    <location>
        <begin position="21"/>
        <end position="45"/>
    </location>
</feature>
<keyword evidence="4 7" id="KW-1133">Transmembrane helix</keyword>
<dbReference type="EMBL" id="JAKJXP020000118">
    <property type="protein sequence ID" value="KAK7744690.1"/>
    <property type="molecule type" value="Genomic_DNA"/>
</dbReference>